<dbReference type="Pfam" id="PF14356">
    <property type="entry name" value="DUF4403"/>
    <property type="match status" value="1"/>
</dbReference>
<dbReference type="Proteomes" id="UP000431922">
    <property type="component" value="Unassembled WGS sequence"/>
</dbReference>
<reference evidence="1 2" key="1">
    <citation type="submission" date="2019-12" db="EMBL/GenBank/DDBJ databases">
        <title>Genomic-based taxomic classification of the family Erythrobacteraceae.</title>
        <authorList>
            <person name="Xu L."/>
        </authorList>
    </citation>
    <scope>NUCLEOTIDE SEQUENCE [LARGE SCALE GENOMIC DNA]</scope>
    <source>
        <strain evidence="1 2">KCTC 42453</strain>
    </source>
</reference>
<comment type="caution">
    <text evidence="1">The sequence shown here is derived from an EMBL/GenBank/DDBJ whole genome shotgun (WGS) entry which is preliminary data.</text>
</comment>
<protein>
    <submittedName>
        <fullName evidence="1">DUF4403 family protein</fullName>
    </submittedName>
</protein>
<name>A0A845B4S7_9SPHN</name>
<dbReference type="AlphaFoldDB" id="A0A845B4S7"/>
<proteinExistence type="predicted"/>
<dbReference type="EMBL" id="WTYL01000003">
    <property type="protein sequence ID" value="MXP45380.1"/>
    <property type="molecule type" value="Genomic_DNA"/>
</dbReference>
<sequence length="442" mass="48397">MPVGADLTRLSKNLEREIPTQLWSVDRPEQVCVPSKKVKVLVVKLKTPNIKCRIVGEVTRGKISVTGRGKDIFATMPVSATIRAKDIGGILKQETAQARAVVRVKLRLNVSQQWTVSGKVDIDYNWTDSPHLDFLGQRIDLSNAADAKLQAVVAKFEKSLASELSKLPLRSEAEAAWNSAFTSIILNEKNPPVWMRVTPEEVHYSGYEIENGRLSLRLRLTAKTETFVGDRPSDPARVPLPPLVQSDAAANTFRLNIPVIADYRTLEPILARALARREKQPFDLPSIGLVMAKFDKVTMYATGKDKIAVGLKFSATTAAGTRSRGTVWFTATPVNKPNSAAVSFTDLQVSGVTDSLSANLLLELANSPGLSELIANELRQNFANDFRSLRSKIDVALAHRQDGNLSIAANITDIQTGRLKATGAGLYLPVVIRGTARVQIRQ</sequence>
<gene>
    <name evidence="1" type="ORF">GRI65_13065</name>
</gene>
<accession>A0A845B4S7</accession>
<organism evidence="1 2">
    <name type="scientific">Allopontixanthobacter sediminis</name>
    <dbReference type="NCBI Taxonomy" id="1689985"/>
    <lineage>
        <taxon>Bacteria</taxon>
        <taxon>Pseudomonadati</taxon>
        <taxon>Pseudomonadota</taxon>
        <taxon>Alphaproteobacteria</taxon>
        <taxon>Sphingomonadales</taxon>
        <taxon>Erythrobacteraceae</taxon>
        <taxon>Allopontixanthobacter</taxon>
    </lineage>
</organism>
<evidence type="ECO:0000313" key="1">
    <source>
        <dbReference type="EMBL" id="MXP45380.1"/>
    </source>
</evidence>
<keyword evidence="2" id="KW-1185">Reference proteome</keyword>
<dbReference type="OrthoDB" id="1299766at2"/>
<dbReference type="InterPro" id="IPR025515">
    <property type="entry name" value="DUF4403"/>
</dbReference>
<evidence type="ECO:0000313" key="2">
    <source>
        <dbReference type="Proteomes" id="UP000431922"/>
    </source>
</evidence>